<dbReference type="SUPFAM" id="SSF55718">
    <property type="entry name" value="SCP-like"/>
    <property type="match status" value="1"/>
</dbReference>
<keyword evidence="1" id="KW-0831">Ubiquinone biosynthesis</keyword>
<reference evidence="3 4" key="1">
    <citation type="submission" date="2020-06" db="EMBL/GenBank/DDBJ databases">
        <title>The genome sequence of Candidatus Regiella insecticola strain Tut.</title>
        <authorList>
            <person name="Nikoh N."/>
            <person name="Tsuchida T."/>
            <person name="Koga R."/>
            <person name="Oshima K."/>
            <person name="Hattori M."/>
            <person name="Fukatsu T."/>
        </authorList>
    </citation>
    <scope>NUCLEOTIDE SEQUENCE [LARGE SCALE GENOMIC DNA]</scope>
    <source>
        <strain evidence="3 4">Tut</strain>
    </source>
</reference>
<feature type="domain" description="SCP2" evidence="2">
    <location>
        <begin position="25"/>
        <end position="123"/>
    </location>
</feature>
<keyword evidence="3" id="KW-0830">Ubiquinone</keyword>
<dbReference type="Pfam" id="PF02036">
    <property type="entry name" value="SCP2"/>
    <property type="match status" value="1"/>
</dbReference>
<name>A0A6L2ZLM8_9ENTR</name>
<comment type="pathway">
    <text evidence="1">Cofactor biosynthesis; ubiquinone biosynthesis.</text>
</comment>
<evidence type="ECO:0000313" key="3">
    <source>
        <dbReference type="EMBL" id="GFN45138.1"/>
    </source>
</evidence>
<comment type="caution">
    <text evidence="3">The sequence shown here is derived from an EMBL/GenBank/DDBJ whole genome shotgun (WGS) entry which is preliminary data.</text>
</comment>
<dbReference type="InterPro" id="IPR036527">
    <property type="entry name" value="SCP2_sterol-bd_dom_sf"/>
</dbReference>
<comment type="similarity">
    <text evidence="1">Belongs to the UbiJ family.</text>
</comment>
<comment type="subcellular location">
    <subcellularLocation>
        <location evidence="1">Cytoplasm</location>
    </subcellularLocation>
</comment>
<dbReference type="PANTHER" id="PTHR38693:SF1">
    <property type="entry name" value="UBIQUINONE BIOSYNTHESIS ACCESSORY FACTOR UBIJ"/>
    <property type="match status" value="1"/>
</dbReference>
<sequence length="215" mass="24566">MENMMSLKPEFLTSTAVATMLELLLNKLLFRDQSMKAIRASLANKVLRIEIKELPPPLLLLFSPYHVDVLTHWEDTIDCTIKTGLSALAKLGDPQQLSSLIHDGQLIVEGNIQIAQQLVTLLDFAQWDPTEYLVPYIGDIAAETVAQMLGKSHRFLTTQWKQQQRYWAEAITEEWKIAPPPLEVAWFSKEVDAVLQKIDRLSARLDLFPKQLEDR</sequence>
<dbReference type="HAMAP" id="MF_02215">
    <property type="entry name" value="UbiJ"/>
    <property type="match status" value="1"/>
</dbReference>
<protein>
    <recommendedName>
        <fullName evidence="1">Ubiquinone biosynthesis accessory factor UbiJ</fullName>
    </recommendedName>
</protein>
<evidence type="ECO:0000313" key="4">
    <source>
        <dbReference type="Proteomes" id="UP000504714"/>
    </source>
</evidence>
<organism evidence="3 4">
    <name type="scientific">Candidatus Regiella insecticola</name>
    <dbReference type="NCBI Taxonomy" id="138073"/>
    <lineage>
        <taxon>Bacteria</taxon>
        <taxon>Pseudomonadati</taxon>
        <taxon>Pseudomonadota</taxon>
        <taxon>Gammaproteobacteria</taxon>
        <taxon>Enterobacterales</taxon>
        <taxon>Enterobacteriaceae</taxon>
        <taxon>aphid secondary symbionts</taxon>
        <taxon>Candidatus Regiella</taxon>
    </lineage>
</organism>
<dbReference type="AlphaFoldDB" id="A0A6L2ZLM8"/>
<dbReference type="UniPathway" id="UPA00232"/>
<dbReference type="PANTHER" id="PTHR38693">
    <property type="entry name" value="UBIQUINONE BIOSYNTHESIS PROTEIN UBIJ"/>
    <property type="match status" value="1"/>
</dbReference>
<comment type="function">
    <text evidence="1">Required for ubiquinone (coenzyme Q) biosynthesis. Binds hydrophobic ubiquinone biosynthetic intermediates via its SCP2 domain and is essential for the stability of the Ubi complex. May constitute a docking platform where Ubi enzymes assemble and access their SCP2-bound polyprenyl substrates.</text>
</comment>
<proteinExistence type="inferred from homology"/>
<dbReference type="GO" id="GO:0006744">
    <property type="term" value="P:ubiquinone biosynthetic process"/>
    <property type="evidence" value="ECO:0007669"/>
    <property type="project" value="UniProtKB-UniRule"/>
</dbReference>
<dbReference type="InterPro" id="IPR038989">
    <property type="entry name" value="UbiJ"/>
</dbReference>
<evidence type="ECO:0000256" key="1">
    <source>
        <dbReference type="HAMAP-Rule" id="MF_02215"/>
    </source>
</evidence>
<dbReference type="Proteomes" id="UP000504714">
    <property type="component" value="Unassembled WGS sequence"/>
</dbReference>
<gene>
    <name evidence="1 3" type="primary">ubiJ</name>
    <name evidence="3" type="ORF">RINTU1_01380</name>
</gene>
<dbReference type="GO" id="GO:0005737">
    <property type="term" value="C:cytoplasm"/>
    <property type="evidence" value="ECO:0007669"/>
    <property type="project" value="UniProtKB-SubCell"/>
</dbReference>
<accession>A0A6L2ZLM8</accession>
<evidence type="ECO:0000259" key="2">
    <source>
        <dbReference type="Pfam" id="PF02036"/>
    </source>
</evidence>
<keyword evidence="1" id="KW-0963">Cytoplasm</keyword>
<dbReference type="EMBL" id="BLXO01000001">
    <property type="protein sequence ID" value="GFN45138.1"/>
    <property type="molecule type" value="Genomic_DNA"/>
</dbReference>
<dbReference type="InterPro" id="IPR003033">
    <property type="entry name" value="SCP2_sterol-bd_dom"/>
</dbReference>